<dbReference type="Gene3D" id="6.10.10.130">
    <property type="match status" value="1"/>
</dbReference>
<dbReference type="EMBL" id="JBELQA010000002">
    <property type="protein sequence ID" value="MFL9830042.1"/>
    <property type="molecule type" value="Genomic_DNA"/>
</dbReference>
<dbReference type="Pfam" id="PF04326">
    <property type="entry name" value="SLFN_AlbA_2"/>
    <property type="match status" value="1"/>
</dbReference>
<evidence type="ECO:0000259" key="1">
    <source>
        <dbReference type="Pfam" id="PF04326"/>
    </source>
</evidence>
<protein>
    <submittedName>
        <fullName evidence="2">ATP-binding protein</fullName>
    </submittedName>
</protein>
<feature type="domain" description="Schlafen AlbA-2" evidence="1">
    <location>
        <begin position="36"/>
        <end position="139"/>
    </location>
</feature>
<dbReference type="InterPro" id="IPR038475">
    <property type="entry name" value="RecG_C_sf"/>
</dbReference>
<dbReference type="InterPro" id="IPR038461">
    <property type="entry name" value="Schlafen_AlbA_2_dom_sf"/>
</dbReference>
<reference evidence="2 3" key="1">
    <citation type="submission" date="2024-06" db="EMBL/GenBank/DDBJ databases">
        <authorList>
            <person name="Kaempfer P."/>
            <person name="Viver T."/>
        </authorList>
    </citation>
    <scope>NUCLEOTIDE SEQUENCE [LARGE SCALE GENOMIC DNA]</scope>
    <source>
        <strain evidence="2 3">ST-87</strain>
    </source>
</reference>
<proteinExistence type="predicted"/>
<keyword evidence="3" id="KW-1185">Reference proteome</keyword>
<dbReference type="PANTHER" id="PTHR30595">
    <property type="entry name" value="GLPR-RELATED TRANSCRIPTIONAL REPRESSOR"/>
    <property type="match status" value="1"/>
</dbReference>
<keyword evidence="2" id="KW-0547">Nucleotide-binding</keyword>
<dbReference type="InterPro" id="IPR007421">
    <property type="entry name" value="Schlafen_AlbA_2_dom"/>
</dbReference>
<dbReference type="Gene3D" id="3.30.950.30">
    <property type="entry name" value="Schlafen, AAA domain"/>
    <property type="match status" value="1"/>
</dbReference>
<sequence length="592" mass="68009">MITIEKLKKLKESEDKVEFKKGEGGNISYDGGLKLKPSDRRRCILGYVTALCNEGGGYLVIGMSDNYPHEVIGTKQNLDSTGELESKIYTDTGIRPLIYELYEDLKRVLVIEVPCRPSGKVFKFEDVPLMRVGEELKPMSDEVYLKIINEQEPDFSQQICDGLQISDLDSGAIAILKDKYSIKQNNPNFKTLSDEQLLSDLELLKKGKLTNAALILLAKKEVLNERLPQAAVMLEYRNSENQIPFDNRIEFDEPFFILIDELWNTINLRNGSFPIQEGAYIFNIPYFNEEVIRESINNAISHRDYRRSSEIVIKQFPLRLDIINAGGFPSGVTIENLIKTPSTPRNRLLAEILQKTGIVERSGQGVDKIFFNTLSEGKAEPDYSKSDYFNVYLKLSAIIEDRAFALFIDSIQNELPFDEKLSVLEIFTLNKIKNKTPKKDLDFEQVNQLLEKKLIEKRGMTNAVYYILSKDYYDFTDEKVQYYNLQEIDDNQVFTIILQYLSKEKKAKMKDFVGLFEDKLSRKQVRLRVDKLVNNKQLKQLGEGSSSIYEIGEKFINDIEVFSEVLSLGIKALEKQNGKRNETTKKRPKKGE</sequence>
<dbReference type="PANTHER" id="PTHR30595:SF6">
    <property type="entry name" value="SCHLAFEN ALBA-2 DOMAIN-CONTAINING PROTEIN"/>
    <property type="match status" value="1"/>
</dbReference>
<accession>A0ABW8XRB3</accession>
<dbReference type="Gene3D" id="3.30.565.60">
    <property type="match status" value="1"/>
</dbReference>
<dbReference type="RefSeq" id="WP_408080282.1">
    <property type="nucleotide sequence ID" value="NZ_JBELQA010000002.1"/>
</dbReference>
<keyword evidence="2" id="KW-0067">ATP-binding</keyword>
<gene>
    <name evidence="2" type="ORF">ABS764_04180</name>
</gene>
<organism evidence="2 3">
    <name type="scientific">Flavobacterium plantiphilum</name>
    <dbReference type="NCBI Taxonomy" id="3163297"/>
    <lineage>
        <taxon>Bacteria</taxon>
        <taxon>Pseudomonadati</taxon>
        <taxon>Bacteroidota</taxon>
        <taxon>Flavobacteriia</taxon>
        <taxon>Flavobacteriales</taxon>
        <taxon>Flavobacteriaceae</taxon>
        <taxon>Flavobacterium</taxon>
    </lineage>
</organism>
<evidence type="ECO:0000313" key="3">
    <source>
        <dbReference type="Proteomes" id="UP001629260"/>
    </source>
</evidence>
<evidence type="ECO:0000313" key="2">
    <source>
        <dbReference type="EMBL" id="MFL9830042.1"/>
    </source>
</evidence>
<dbReference type="Proteomes" id="UP001629260">
    <property type="component" value="Unassembled WGS sequence"/>
</dbReference>
<dbReference type="GO" id="GO:0005524">
    <property type="term" value="F:ATP binding"/>
    <property type="evidence" value="ECO:0007669"/>
    <property type="project" value="UniProtKB-KW"/>
</dbReference>
<dbReference type="Pfam" id="PF13749">
    <property type="entry name" value="HATPase_c_4"/>
    <property type="match status" value="1"/>
</dbReference>
<comment type="caution">
    <text evidence="2">The sequence shown here is derived from an EMBL/GenBank/DDBJ whole genome shotgun (WGS) entry which is preliminary data.</text>
</comment>
<name>A0ABW8XRB3_9FLAO</name>